<gene>
    <name evidence="1" type="ORF">POM88_014682</name>
</gene>
<reference evidence="1" key="1">
    <citation type="submission" date="2023-02" db="EMBL/GenBank/DDBJ databases">
        <title>Genome of toxic invasive species Heracleum sosnowskyi carries increased number of genes despite the absence of recent whole-genome duplications.</title>
        <authorList>
            <person name="Schelkunov M."/>
            <person name="Shtratnikova V."/>
            <person name="Makarenko M."/>
            <person name="Klepikova A."/>
            <person name="Omelchenko D."/>
            <person name="Novikova G."/>
            <person name="Obukhova E."/>
            <person name="Bogdanov V."/>
            <person name="Penin A."/>
            <person name="Logacheva M."/>
        </authorList>
    </citation>
    <scope>NUCLEOTIDE SEQUENCE</scope>
    <source>
        <strain evidence="1">Hsosn_3</strain>
        <tissue evidence="1">Leaf</tissue>
    </source>
</reference>
<organism evidence="1 2">
    <name type="scientific">Heracleum sosnowskyi</name>
    <dbReference type="NCBI Taxonomy" id="360622"/>
    <lineage>
        <taxon>Eukaryota</taxon>
        <taxon>Viridiplantae</taxon>
        <taxon>Streptophyta</taxon>
        <taxon>Embryophyta</taxon>
        <taxon>Tracheophyta</taxon>
        <taxon>Spermatophyta</taxon>
        <taxon>Magnoliopsida</taxon>
        <taxon>eudicotyledons</taxon>
        <taxon>Gunneridae</taxon>
        <taxon>Pentapetalae</taxon>
        <taxon>asterids</taxon>
        <taxon>campanulids</taxon>
        <taxon>Apiales</taxon>
        <taxon>Apiaceae</taxon>
        <taxon>Apioideae</taxon>
        <taxon>apioid superclade</taxon>
        <taxon>Tordylieae</taxon>
        <taxon>Tordyliinae</taxon>
        <taxon>Heracleum</taxon>
    </lineage>
</organism>
<keyword evidence="2" id="KW-1185">Reference proteome</keyword>
<dbReference type="AlphaFoldDB" id="A0AAD8IK58"/>
<comment type="caution">
    <text evidence="1">The sequence shown here is derived from an EMBL/GenBank/DDBJ whole genome shotgun (WGS) entry which is preliminary data.</text>
</comment>
<evidence type="ECO:0000313" key="1">
    <source>
        <dbReference type="EMBL" id="KAK1386504.1"/>
    </source>
</evidence>
<evidence type="ECO:0000313" key="2">
    <source>
        <dbReference type="Proteomes" id="UP001237642"/>
    </source>
</evidence>
<proteinExistence type="predicted"/>
<reference evidence="1" key="2">
    <citation type="submission" date="2023-05" db="EMBL/GenBank/DDBJ databases">
        <authorList>
            <person name="Schelkunov M.I."/>
        </authorList>
    </citation>
    <scope>NUCLEOTIDE SEQUENCE</scope>
    <source>
        <strain evidence="1">Hsosn_3</strain>
        <tissue evidence="1">Leaf</tissue>
    </source>
</reference>
<accession>A0AAD8IK58</accession>
<sequence length="182" mass="20919">MTKLFKLCSGHQPILTPFSPCNLVNYFGKMAELMSSTLPKYKKHLMQYSGCFRKLNKDAKCAIGSIFWCYIKTDARWSNQYRGNQYRRTKIPLNTVRLFEYAEVVLKDEADIDPDDQNSFLEHLDKVVVLLIFNSICYSCPLTQMETVFCQTILSPVRSLSDASVSCDELIIRTAIRVVLHA</sequence>
<dbReference type="EMBL" id="JAUIZM010000004">
    <property type="protein sequence ID" value="KAK1386504.1"/>
    <property type="molecule type" value="Genomic_DNA"/>
</dbReference>
<name>A0AAD8IK58_9APIA</name>
<protein>
    <submittedName>
        <fullName evidence="1">Uncharacterized protein</fullName>
    </submittedName>
</protein>
<dbReference type="Proteomes" id="UP001237642">
    <property type="component" value="Unassembled WGS sequence"/>
</dbReference>